<evidence type="ECO:0000313" key="12">
    <source>
        <dbReference type="RefSeq" id="XP_024937880.1"/>
    </source>
</evidence>
<dbReference type="GeneID" id="107264891"/>
<evidence type="ECO:0000259" key="9">
    <source>
        <dbReference type="PROSITE" id="PS50240"/>
    </source>
</evidence>
<dbReference type="RefSeq" id="XP_015589157.1">
    <property type="nucleotide sequence ID" value="XM_015733671.2"/>
</dbReference>
<feature type="signal peptide" evidence="8">
    <location>
        <begin position="1"/>
        <end position="24"/>
    </location>
</feature>
<comment type="subcellular location">
    <subcellularLocation>
        <location evidence="1">Secreted</location>
        <location evidence="1">Extracellular space</location>
    </subcellularLocation>
</comment>
<evidence type="ECO:0000256" key="1">
    <source>
        <dbReference type="ARBA" id="ARBA00004239"/>
    </source>
</evidence>
<accession>A0AAJ7BMQ8</accession>
<keyword evidence="5" id="KW-1015">Disulfide bond</keyword>
<evidence type="ECO:0000313" key="10">
    <source>
        <dbReference type="Proteomes" id="UP000694920"/>
    </source>
</evidence>
<evidence type="ECO:0000256" key="7">
    <source>
        <dbReference type="RuleBase" id="RU363034"/>
    </source>
</evidence>
<protein>
    <submittedName>
        <fullName evidence="11 12">Chymotrypsin-like protease CTRL-1</fullName>
    </submittedName>
</protein>
<evidence type="ECO:0000256" key="5">
    <source>
        <dbReference type="ARBA" id="ARBA00023157"/>
    </source>
</evidence>
<keyword evidence="3 7" id="KW-0378">Hydrolase</keyword>
<dbReference type="InterPro" id="IPR018114">
    <property type="entry name" value="TRYPSIN_HIS"/>
</dbReference>
<comment type="similarity">
    <text evidence="6">Belongs to the peptidase S1 family. CLIP subfamily.</text>
</comment>
<evidence type="ECO:0000256" key="8">
    <source>
        <dbReference type="SAM" id="SignalP"/>
    </source>
</evidence>
<keyword evidence="8" id="KW-0732">Signal</keyword>
<dbReference type="Proteomes" id="UP000694920">
    <property type="component" value="Unplaced"/>
</dbReference>
<dbReference type="Pfam" id="PF00089">
    <property type="entry name" value="Trypsin"/>
    <property type="match status" value="1"/>
</dbReference>
<dbReference type="PROSITE" id="PS00135">
    <property type="entry name" value="TRYPSIN_SER"/>
    <property type="match status" value="1"/>
</dbReference>
<organism evidence="10 11">
    <name type="scientific">Cephus cinctus</name>
    <name type="common">Wheat stem sawfly</name>
    <dbReference type="NCBI Taxonomy" id="211228"/>
    <lineage>
        <taxon>Eukaryota</taxon>
        <taxon>Metazoa</taxon>
        <taxon>Ecdysozoa</taxon>
        <taxon>Arthropoda</taxon>
        <taxon>Hexapoda</taxon>
        <taxon>Insecta</taxon>
        <taxon>Pterygota</taxon>
        <taxon>Neoptera</taxon>
        <taxon>Endopterygota</taxon>
        <taxon>Hymenoptera</taxon>
        <taxon>Cephoidea</taxon>
        <taxon>Cephidae</taxon>
        <taxon>Cephus</taxon>
    </lineage>
</organism>
<dbReference type="PROSITE" id="PS00134">
    <property type="entry name" value="TRYPSIN_HIS"/>
    <property type="match status" value="1"/>
</dbReference>
<evidence type="ECO:0000256" key="2">
    <source>
        <dbReference type="ARBA" id="ARBA00022670"/>
    </source>
</evidence>
<proteinExistence type="inferred from homology"/>
<gene>
    <name evidence="11 12" type="primary">LOC107264891</name>
</gene>
<evidence type="ECO:0000256" key="6">
    <source>
        <dbReference type="ARBA" id="ARBA00024195"/>
    </source>
</evidence>
<dbReference type="PROSITE" id="PS50240">
    <property type="entry name" value="TRYPSIN_DOM"/>
    <property type="match status" value="1"/>
</dbReference>
<dbReference type="PRINTS" id="PR00722">
    <property type="entry name" value="CHYMOTRYPSIN"/>
</dbReference>
<sequence>MEFASVRIYLVVFAISVACQGVATTPFLNKLEKQNIQNIVNNSLDPAKETDFKVQKRPSKELHRTKQTLSYELKTKYAVDKVVGGTLAQEGQFPWMAVIHQLLGAGRISMCGGTIISIRWILTAGHCIANGPTNFNVILGIVDKSGIGYDYNEGAGLSMYTTQGALHPQYGMGVNDIALLYLPQDIPFNEKIQPIRLAGQAKAQQTFEGSTAYVFGWGLDGTGYTENQKHLKYGALPIISNAQCMQFWSINDGNICTAPSTGSDACQGDSGGPLIVWEQNQPLQIGIVSFGDTDCPSRRPGVFTKVAAFSNWIAQVTGIQY</sequence>
<dbReference type="FunFam" id="2.40.10.10:FF:000068">
    <property type="entry name" value="transmembrane protease serine 2"/>
    <property type="match status" value="1"/>
</dbReference>
<feature type="domain" description="Peptidase S1" evidence="9">
    <location>
        <begin position="82"/>
        <end position="318"/>
    </location>
</feature>
<name>A0AAJ7BMQ8_CEPCN</name>
<dbReference type="SUPFAM" id="SSF50494">
    <property type="entry name" value="Trypsin-like serine proteases"/>
    <property type="match status" value="1"/>
</dbReference>
<evidence type="ECO:0000313" key="11">
    <source>
        <dbReference type="RefSeq" id="XP_015589157.1"/>
    </source>
</evidence>
<dbReference type="Gene3D" id="2.40.10.10">
    <property type="entry name" value="Trypsin-like serine proteases"/>
    <property type="match status" value="1"/>
</dbReference>
<dbReference type="PANTHER" id="PTHR24256">
    <property type="entry name" value="TRYPTASE-RELATED"/>
    <property type="match status" value="1"/>
</dbReference>
<dbReference type="PROSITE" id="PS51257">
    <property type="entry name" value="PROKAR_LIPOPROTEIN"/>
    <property type="match status" value="1"/>
</dbReference>
<dbReference type="InterPro" id="IPR033116">
    <property type="entry name" value="TRYPSIN_SER"/>
</dbReference>
<evidence type="ECO:0000256" key="3">
    <source>
        <dbReference type="ARBA" id="ARBA00022801"/>
    </source>
</evidence>
<dbReference type="SMART" id="SM00020">
    <property type="entry name" value="Tryp_SPc"/>
    <property type="match status" value="1"/>
</dbReference>
<dbReference type="GO" id="GO:0005576">
    <property type="term" value="C:extracellular region"/>
    <property type="evidence" value="ECO:0007669"/>
    <property type="project" value="UniProtKB-SubCell"/>
</dbReference>
<dbReference type="CDD" id="cd00190">
    <property type="entry name" value="Tryp_SPc"/>
    <property type="match status" value="1"/>
</dbReference>
<dbReference type="RefSeq" id="XP_024937880.1">
    <property type="nucleotide sequence ID" value="XM_025082112.1"/>
</dbReference>
<keyword evidence="2 7" id="KW-0645">Protease</keyword>
<evidence type="ECO:0000256" key="4">
    <source>
        <dbReference type="ARBA" id="ARBA00022825"/>
    </source>
</evidence>
<dbReference type="AlphaFoldDB" id="A0AAJ7BMQ8"/>
<keyword evidence="4 7" id="KW-0720">Serine protease</keyword>
<reference evidence="11 12" key="1">
    <citation type="submission" date="2025-04" db="UniProtKB">
        <authorList>
            <consortium name="RefSeq"/>
        </authorList>
    </citation>
    <scope>IDENTIFICATION</scope>
</reference>
<keyword evidence="10" id="KW-1185">Reference proteome</keyword>
<feature type="chain" id="PRO_5044708590" evidence="8">
    <location>
        <begin position="25"/>
        <end position="321"/>
    </location>
</feature>
<dbReference type="GO" id="GO:0006508">
    <property type="term" value="P:proteolysis"/>
    <property type="evidence" value="ECO:0007669"/>
    <property type="project" value="UniProtKB-KW"/>
</dbReference>
<dbReference type="InterPro" id="IPR009003">
    <property type="entry name" value="Peptidase_S1_PA"/>
</dbReference>
<dbReference type="InterPro" id="IPR001254">
    <property type="entry name" value="Trypsin_dom"/>
</dbReference>
<dbReference type="KEGG" id="ccin:107264891"/>
<dbReference type="InterPro" id="IPR051487">
    <property type="entry name" value="Ser/Thr_Proteases_Immune/Dev"/>
</dbReference>
<dbReference type="FunFam" id="2.40.10.10:FF:000036">
    <property type="entry name" value="Trypsin beta"/>
    <property type="match status" value="1"/>
</dbReference>
<dbReference type="GO" id="GO:0004252">
    <property type="term" value="F:serine-type endopeptidase activity"/>
    <property type="evidence" value="ECO:0007669"/>
    <property type="project" value="InterPro"/>
</dbReference>
<dbReference type="InterPro" id="IPR001314">
    <property type="entry name" value="Peptidase_S1A"/>
</dbReference>
<dbReference type="InterPro" id="IPR043504">
    <property type="entry name" value="Peptidase_S1_PA_chymotrypsin"/>
</dbReference>